<proteinExistence type="predicted"/>
<sequence length="184" mass="19618">MSDRQFVVGRPHFGRVTRTPEENAAALSEARDALATAVAADPTQPGAADLLDATVDLAEALTIAGREREAVALARPAVQLARDADRTESLGWALLALATAEHYAGLAADAEPDFDEALSVARLGADRVLEHYALHHLGRFLVDEGRTDDAVEAFTACLAIREQLGEPRAASTRAALEAVLRSRR</sequence>
<comment type="caution">
    <text evidence="1">The sequence shown here is derived from an EMBL/GenBank/DDBJ whole genome shotgun (WGS) entry which is preliminary data.</text>
</comment>
<evidence type="ECO:0000313" key="2">
    <source>
        <dbReference type="Proteomes" id="UP001597046"/>
    </source>
</evidence>
<dbReference type="EMBL" id="JBHTKH010000009">
    <property type="protein sequence ID" value="MFD1055541.1"/>
    <property type="molecule type" value="Genomic_DNA"/>
</dbReference>
<dbReference type="Proteomes" id="UP001597046">
    <property type="component" value="Unassembled WGS sequence"/>
</dbReference>
<gene>
    <name evidence="1" type="ORF">ACFQ2V_14595</name>
</gene>
<evidence type="ECO:0008006" key="3">
    <source>
        <dbReference type="Google" id="ProtNLM"/>
    </source>
</evidence>
<keyword evidence="2" id="KW-1185">Reference proteome</keyword>
<evidence type="ECO:0000313" key="1">
    <source>
        <dbReference type="EMBL" id="MFD1055541.1"/>
    </source>
</evidence>
<accession>A0ABW3MY62</accession>
<reference evidence="2" key="1">
    <citation type="journal article" date="2019" name="Int. J. Syst. Evol. Microbiol.">
        <title>The Global Catalogue of Microorganisms (GCM) 10K type strain sequencing project: providing services to taxonomists for standard genome sequencing and annotation.</title>
        <authorList>
            <consortium name="The Broad Institute Genomics Platform"/>
            <consortium name="The Broad Institute Genome Sequencing Center for Infectious Disease"/>
            <person name="Wu L."/>
            <person name="Ma J."/>
        </authorList>
    </citation>
    <scope>NUCLEOTIDE SEQUENCE [LARGE SCALE GENOMIC DNA]</scope>
    <source>
        <strain evidence="2">CCUG 57508</strain>
    </source>
</reference>
<name>A0ABW3MY62_9MICO</name>
<dbReference type="InterPro" id="IPR011990">
    <property type="entry name" value="TPR-like_helical_dom_sf"/>
</dbReference>
<organism evidence="1 2">
    <name type="scientific">Terrabacter terrigena</name>
    <dbReference type="NCBI Taxonomy" id="574718"/>
    <lineage>
        <taxon>Bacteria</taxon>
        <taxon>Bacillati</taxon>
        <taxon>Actinomycetota</taxon>
        <taxon>Actinomycetes</taxon>
        <taxon>Micrococcales</taxon>
        <taxon>Intrasporangiaceae</taxon>
        <taxon>Terrabacter</taxon>
    </lineage>
</organism>
<dbReference type="SUPFAM" id="SSF48452">
    <property type="entry name" value="TPR-like"/>
    <property type="match status" value="1"/>
</dbReference>
<dbReference type="Gene3D" id="1.25.40.10">
    <property type="entry name" value="Tetratricopeptide repeat domain"/>
    <property type="match status" value="1"/>
</dbReference>
<protein>
    <recommendedName>
        <fullName evidence="3">Tetratricopeptide repeat protein</fullName>
    </recommendedName>
</protein>
<dbReference type="RefSeq" id="WP_386053575.1">
    <property type="nucleotide sequence ID" value="NZ_JBHTKH010000009.1"/>
</dbReference>